<evidence type="ECO:0000313" key="3">
    <source>
        <dbReference type="EMBL" id="QHT06364.1"/>
    </source>
</evidence>
<dbReference type="InterPro" id="IPR036398">
    <property type="entry name" value="CA_dom_sf"/>
</dbReference>
<dbReference type="InterPro" id="IPR001148">
    <property type="entry name" value="CA_dom"/>
</dbReference>
<evidence type="ECO:0000259" key="2">
    <source>
        <dbReference type="PROSITE" id="PS51144"/>
    </source>
</evidence>
<name>A0A6C0CRN9_9ZZZZ</name>
<accession>A0A6C0CRN9</accession>
<dbReference type="EMBL" id="MN739467">
    <property type="protein sequence ID" value="QHT06364.1"/>
    <property type="molecule type" value="Genomic_DNA"/>
</dbReference>
<dbReference type="SUPFAM" id="SSF51069">
    <property type="entry name" value="Carbonic anhydrase"/>
    <property type="match status" value="1"/>
</dbReference>
<dbReference type="Gene3D" id="3.10.200.10">
    <property type="entry name" value="Alpha carbonic anhydrase"/>
    <property type="match status" value="1"/>
</dbReference>
<keyword evidence="1" id="KW-0472">Membrane</keyword>
<proteinExistence type="predicted"/>
<keyword evidence="1" id="KW-1133">Transmembrane helix</keyword>
<dbReference type="Pfam" id="PF00194">
    <property type="entry name" value="Carb_anhydrase"/>
    <property type="match status" value="1"/>
</dbReference>
<protein>
    <recommendedName>
        <fullName evidence="2">Alpha-carbonic anhydrase domain-containing protein</fullName>
    </recommendedName>
</protein>
<dbReference type="PROSITE" id="PS51144">
    <property type="entry name" value="ALPHA_CA_2"/>
    <property type="match status" value="1"/>
</dbReference>
<sequence length="235" mass="25476">MRLFQPSLHTFSGSRASAEIIIVHNNVSSSKTLLVCVPILNSASKSAELDALINQVAQKANSINSSTNINLNVFSLKNLVPSKPYYFYNGTLPYIPCNGNNDIIVYDKQYGINITGSTYVNLKQILTASSYDIHTPPNGYFYNQNGPSNFTGGGDDIYFECNPTGSDGEILIGQEKTSSSGGPKVDLGKYSWILGAIFGAIILYALIKFFNIAFNKIFHEPQSGGTITPPVHSSS</sequence>
<reference evidence="3" key="1">
    <citation type="journal article" date="2020" name="Nature">
        <title>Giant virus diversity and host interactions through global metagenomics.</title>
        <authorList>
            <person name="Schulz F."/>
            <person name="Roux S."/>
            <person name="Paez-Espino D."/>
            <person name="Jungbluth S."/>
            <person name="Walsh D.A."/>
            <person name="Denef V.J."/>
            <person name="McMahon K.D."/>
            <person name="Konstantinidis K.T."/>
            <person name="Eloe-Fadrosh E.A."/>
            <person name="Kyrpides N.C."/>
            <person name="Woyke T."/>
        </authorList>
    </citation>
    <scope>NUCLEOTIDE SEQUENCE</scope>
    <source>
        <strain evidence="3">GVMAG-M-3300021425-30</strain>
    </source>
</reference>
<evidence type="ECO:0000256" key="1">
    <source>
        <dbReference type="SAM" id="Phobius"/>
    </source>
</evidence>
<dbReference type="AlphaFoldDB" id="A0A6C0CRN9"/>
<organism evidence="3">
    <name type="scientific">viral metagenome</name>
    <dbReference type="NCBI Taxonomy" id="1070528"/>
    <lineage>
        <taxon>unclassified sequences</taxon>
        <taxon>metagenomes</taxon>
        <taxon>organismal metagenomes</taxon>
    </lineage>
</organism>
<feature type="transmembrane region" description="Helical" evidence="1">
    <location>
        <begin position="190"/>
        <end position="207"/>
    </location>
</feature>
<feature type="domain" description="Alpha-carbonic anhydrase" evidence="2">
    <location>
        <begin position="1"/>
        <end position="146"/>
    </location>
</feature>
<keyword evidence="1" id="KW-0812">Transmembrane</keyword>